<sequence>MSRRPALWRRLRSTALGGVAVAALLATVQPAGAAPAGPAGPAGPGPSAPVNRAFSQAAEEYQVPRDLLVAVGYGETRLDSHGGKPSHANGYGVMHLVSNPHHHTLERAEELTGEGAAELKQDTAANIHGGAAVLRAYADDIGLDRAERRDPAAWYPAVAAYGGARDDSTARLYADTVYRLLDQGIETRVPGGERVTAEAPDLAPERGKYADVPSLDGSGPAEAKTRSSDYPDAHWVPADSSNYSSGRSSPISAVVVHVTQGSYAGSISWFQNPSSDVSAHYLVRSSDGDITQMVRDRDTAWHARSGNAYSVGIEHEGYVDNPSWFTDAMYRSSAALTSHLCEEYGIPKDRAHVVGHSEVPGNDHTDPGSNWDWDYYMQLVGGSSDTAPELSFASYDTLREGSSGAQVNAAQYLLNQGGFDAGTVDGDFGPKTTAAVTSFQRARGLTADGTVGKRTWTALLSAGTKPVLRNGDSGAGVERLQRALTAALGRTVDADGAFGPNTEQAVRDYQTSRKLDVDGIVGNASWTALQAGK</sequence>
<name>A0ABT2JMA2_9ACTN</name>
<dbReference type="PANTHER" id="PTHR30417">
    <property type="entry name" value="N-ACETYLMURAMOYL-L-ALANINE AMIDASE AMID"/>
    <property type="match status" value="1"/>
</dbReference>
<dbReference type="InterPro" id="IPR002502">
    <property type="entry name" value="Amidase_domain"/>
</dbReference>
<accession>A0ABT2JMA2</accession>
<feature type="compositionally biased region" description="Basic and acidic residues" evidence="6">
    <location>
        <begin position="223"/>
        <end position="232"/>
    </location>
</feature>
<proteinExistence type="inferred from homology"/>
<evidence type="ECO:0000313" key="9">
    <source>
        <dbReference type="EMBL" id="MCT2589010.1"/>
    </source>
</evidence>
<keyword evidence="7" id="KW-0732">Signal</keyword>
<dbReference type="Pfam" id="PF01510">
    <property type="entry name" value="Amidase_2"/>
    <property type="match status" value="1"/>
</dbReference>
<dbReference type="InterPro" id="IPR036366">
    <property type="entry name" value="PGBDSf"/>
</dbReference>
<feature type="region of interest" description="Disordered" evidence="6">
    <location>
        <begin position="32"/>
        <end position="51"/>
    </location>
</feature>
<keyword evidence="10" id="KW-1185">Reference proteome</keyword>
<feature type="region of interest" description="Disordered" evidence="6">
    <location>
        <begin position="191"/>
        <end position="235"/>
    </location>
</feature>
<evidence type="ECO:0000259" key="8">
    <source>
        <dbReference type="SMART" id="SM00644"/>
    </source>
</evidence>
<comment type="similarity">
    <text evidence="2">Belongs to the N-acetylmuramoyl-L-alanine amidase 2 family.</text>
</comment>
<dbReference type="EC" id="3.5.1.28" evidence="3"/>
<feature type="signal peptide" evidence="7">
    <location>
        <begin position="1"/>
        <end position="33"/>
    </location>
</feature>
<dbReference type="SMART" id="SM00644">
    <property type="entry name" value="Ami_2"/>
    <property type="match status" value="1"/>
</dbReference>
<comment type="caution">
    <text evidence="9">The sequence shown here is derived from an EMBL/GenBank/DDBJ whole genome shotgun (WGS) entry which is preliminary data.</text>
</comment>
<reference evidence="9 10" key="1">
    <citation type="submission" date="2021-10" db="EMBL/GenBank/DDBJ databases">
        <title>Streptomyces gossypii sp. nov., isolated from soil collected from cotton field.</title>
        <authorList>
            <person name="Ge X."/>
            <person name="Chen X."/>
            <person name="Liu W."/>
        </authorList>
    </citation>
    <scope>NUCLEOTIDE SEQUENCE [LARGE SCALE GENOMIC DNA]</scope>
    <source>
        <strain evidence="9 10">N2-109</strain>
    </source>
</reference>
<dbReference type="SUPFAM" id="SSF53955">
    <property type="entry name" value="Lysozyme-like"/>
    <property type="match status" value="1"/>
</dbReference>
<dbReference type="SUPFAM" id="SSF47090">
    <property type="entry name" value="PGBD-like"/>
    <property type="match status" value="2"/>
</dbReference>
<dbReference type="PANTHER" id="PTHR30417:SF1">
    <property type="entry name" value="N-ACETYLMURAMOYL-L-ALANINE AMIDASE AMID"/>
    <property type="match status" value="1"/>
</dbReference>
<evidence type="ECO:0000256" key="2">
    <source>
        <dbReference type="ARBA" id="ARBA00007553"/>
    </source>
</evidence>
<gene>
    <name evidence="9" type="ORF">LHJ74_03510</name>
</gene>
<feature type="domain" description="N-acetylmuramoyl-L-alanine amidase" evidence="8">
    <location>
        <begin position="240"/>
        <end position="368"/>
    </location>
</feature>
<dbReference type="EMBL" id="JAJAGO010000002">
    <property type="protein sequence ID" value="MCT2589010.1"/>
    <property type="molecule type" value="Genomic_DNA"/>
</dbReference>
<keyword evidence="5" id="KW-0961">Cell wall biogenesis/degradation</keyword>
<dbReference type="Proteomes" id="UP001156389">
    <property type="component" value="Unassembled WGS sequence"/>
</dbReference>
<dbReference type="Pfam" id="PF01471">
    <property type="entry name" value="PG_binding_1"/>
    <property type="match status" value="2"/>
</dbReference>
<dbReference type="InterPro" id="IPR002477">
    <property type="entry name" value="Peptidoglycan-bd-like"/>
</dbReference>
<comment type="catalytic activity">
    <reaction evidence="1">
        <text>Hydrolyzes the link between N-acetylmuramoyl residues and L-amino acid residues in certain cell-wall glycopeptides.</text>
        <dbReference type="EC" id="3.5.1.28"/>
    </reaction>
</comment>
<dbReference type="CDD" id="cd06583">
    <property type="entry name" value="PGRP"/>
    <property type="match status" value="1"/>
</dbReference>
<dbReference type="InterPro" id="IPR051206">
    <property type="entry name" value="NAMLAA_amidase_2"/>
</dbReference>
<evidence type="ECO:0000256" key="3">
    <source>
        <dbReference type="ARBA" id="ARBA00011901"/>
    </source>
</evidence>
<dbReference type="InterPro" id="IPR023346">
    <property type="entry name" value="Lysozyme-like_dom_sf"/>
</dbReference>
<feature type="chain" id="PRO_5046861235" description="N-acetylmuramoyl-L-alanine amidase" evidence="7">
    <location>
        <begin position="34"/>
        <end position="533"/>
    </location>
</feature>
<dbReference type="InterPro" id="IPR036505">
    <property type="entry name" value="Amidase/PGRP_sf"/>
</dbReference>
<dbReference type="InterPro" id="IPR036365">
    <property type="entry name" value="PGBD-like_sf"/>
</dbReference>
<dbReference type="Gene3D" id="1.10.101.10">
    <property type="entry name" value="PGBD-like superfamily/PGBD"/>
    <property type="match status" value="2"/>
</dbReference>
<evidence type="ECO:0000256" key="4">
    <source>
        <dbReference type="ARBA" id="ARBA00022801"/>
    </source>
</evidence>
<evidence type="ECO:0000256" key="1">
    <source>
        <dbReference type="ARBA" id="ARBA00001561"/>
    </source>
</evidence>
<dbReference type="Gene3D" id="1.10.530.10">
    <property type="match status" value="1"/>
</dbReference>
<evidence type="ECO:0000256" key="6">
    <source>
        <dbReference type="SAM" id="MobiDB-lite"/>
    </source>
</evidence>
<protein>
    <recommendedName>
        <fullName evidence="3">N-acetylmuramoyl-L-alanine amidase</fullName>
        <ecNumber evidence="3">3.5.1.28</ecNumber>
    </recommendedName>
</protein>
<evidence type="ECO:0000256" key="5">
    <source>
        <dbReference type="ARBA" id="ARBA00023316"/>
    </source>
</evidence>
<dbReference type="Gene3D" id="3.40.80.10">
    <property type="entry name" value="Peptidoglycan recognition protein-like"/>
    <property type="match status" value="1"/>
</dbReference>
<dbReference type="SUPFAM" id="SSF55846">
    <property type="entry name" value="N-acetylmuramoyl-L-alanine amidase-like"/>
    <property type="match status" value="1"/>
</dbReference>
<dbReference type="RefSeq" id="WP_260215997.1">
    <property type="nucleotide sequence ID" value="NZ_JAJAGO010000002.1"/>
</dbReference>
<organism evidence="9 10">
    <name type="scientific">Streptomyces gossypii</name>
    <dbReference type="NCBI Taxonomy" id="2883101"/>
    <lineage>
        <taxon>Bacteria</taxon>
        <taxon>Bacillati</taxon>
        <taxon>Actinomycetota</taxon>
        <taxon>Actinomycetes</taxon>
        <taxon>Kitasatosporales</taxon>
        <taxon>Streptomycetaceae</taxon>
        <taxon>Streptomyces</taxon>
    </lineage>
</organism>
<keyword evidence="4" id="KW-0378">Hydrolase</keyword>
<evidence type="ECO:0000256" key="7">
    <source>
        <dbReference type="SAM" id="SignalP"/>
    </source>
</evidence>
<evidence type="ECO:0000313" key="10">
    <source>
        <dbReference type="Proteomes" id="UP001156389"/>
    </source>
</evidence>